<dbReference type="GeneID" id="43610535"/>
<reference evidence="1 2" key="2">
    <citation type="submission" date="2020-04" db="EMBL/GenBank/DDBJ databases">
        <title>Genome sequencing and assembly of multiple isolates from the Colletotrichum gloeosporioides species complex.</title>
        <authorList>
            <person name="Gan P."/>
            <person name="Shirasu K."/>
        </authorList>
    </citation>
    <scope>NUCLEOTIDE SEQUENCE [LARGE SCALE GENOMIC DNA]</scope>
    <source>
        <strain evidence="1 2">Nara gc5</strain>
    </source>
</reference>
<dbReference type="AlphaFoldDB" id="A0A7J6IHX0"/>
<dbReference type="EMBL" id="ANPB02000010">
    <property type="protein sequence ID" value="KAF4475571.1"/>
    <property type="molecule type" value="Genomic_DNA"/>
</dbReference>
<name>A0A7J6IHX0_COLFN</name>
<evidence type="ECO:0000313" key="2">
    <source>
        <dbReference type="Proteomes" id="UP000011096"/>
    </source>
</evidence>
<protein>
    <submittedName>
        <fullName evidence="1">Uncharacterized protein</fullName>
    </submittedName>
</protein>
<gene>
    <name evidence="1" type="ORF">CGGC5_v016307</name>
</gene>
<keyword evidence="2" id="KW-1185">Reference proteome</keyword>
<dbReference type="RefSeq" id="XP_066007316.1">
    <property type="nucleotide sequence ID" value="XM_066153501.1"/>
</dbReference>
<accession>A0A7J6IHX0</accession>
<proteinExistence type="predicted"/>
<dbReference type="Proteomes" id="UP000011096">
    <property type="component" value="Unassembled WGS sequence"/>
</dbReference>
<organism evidence="1 2">
    <name type="scientific">Colletotrichum fructicola (strain Nara gc5)</name>
    <name type="common">Anthracnose fungus</name>
    <name type="synonym">Colletotrichum gloeosporioides (strain Nara gc5)</name>
    <dbReference type="NCBI Taxonomy" id="1213859"/>
    <lineage>
        <taxon>Eukaryota</taxon>
        <taxon>Fungi</taxon>
        <taxon>Dikarya</taxon>
        <taxon>Ascomycota</taxon>
        <taxon>Pezizomycotina</taxon>
        <taxon>Sordariomycetes</taxon>
        <taxon>Hypocreomycetidae</taxon>
        <taxon>Glomerellales</taxon>
        <taxon>Glomerellaceae</taxon>
        <taxon>Colletotrichum</taxon>
        <taxon>Colletotrichum gloeosporioides species complex</taxon>
    </lineage>
</organism>
<sequence length="87" mass="10078">MNLAVKCTLVTSSSIIRFAPLEADERDRVDILEKRQVQRFSPETISDDLGRLVNDQILPWMKDCSEDDLIRLIETNHKSHKDEGLLR</sequence>
<dbReference type="InParanoid" id="A0A7J6IHX0"/>
<comment type="caution">
    <text evidence="1">The sequence shown here is derived from an EMBL/GenBank/DDBJ whole genome shotgun (WGS) entry which is preliminary data.</text>
</comment>
<reference evidence="1 2" key="1">
    <citation type="submission" date="2012-08" db="EMBL/GenBank/DDBJ databases">
        <authorList>
            <person name="Gan P.H.P."/>
            <person name="Ikeda K."/>
            <person name="Irieda H."/>
            <person name="Narusaka M."/>
            <person name="O'Connell R.J."/>
            <person name="Narusaka Y."/>
            <person name="Takano Y."/>
            <person name="Kubo Y."/>
            <person name="Shirasu K."/>
        </authorList>
    </citation>
    <scope>NUCLEOTIDE SEQUENCE [LARGE SCALE GENOMIC DNA]</scope>
    <source>
        <strain evidence="1 2">Nara gc5</strain>
    </source>
</reference>
<evidence type="ECO:0000313" key="1">
    <source>
        <dbReference type="EMBL" id="KAF4475571.1"/>
    </source>
</evidence>